<dbReference type="OrthoDB" id="5562276at2"/>
<dbReference type="Proteomes" id="UP000235803">
    <property type="component" value="Unassembled WGS sequence"/>
</dbReference>
<gene>
    <name evidence="2" type="ORF">C1H69_19930</name>
</gene>
<evidence type="ECO:0000313" key="2">
    <source>
        <dbReference type="EMBL" id="PMR72720.1"/>
    </source>
</evidence>
<evidence type="ECO:0000256" key="1">
    <source>
        <dbReference type="SAM" id="MobiDB-lite"/>
    </source>
</evidence>
<feature type="region of interest" description="Disordered" evidence="1">
    <location>
        <begin position="51"/>
        <end position="87"/>
    </location>
</feature>
<comment type="caution">
    <text evidence="2">The sequence shown here is derived from an EMBL/GenBank/DDBJ whole genome shotgun (WGS) entry which is preliminary data.</text>
</comment>
<dbReference type="AlphaFoldDB" id="A0A2N7TX20"/>
<feature type="compositionally biased region" description="Basic and acidic residues" evidence="1">
    <location>
        <begin position="66"/>
        <end position="78"/>
    </location>
</feature>
<keyword evidence="3" id="KW-1185">Reference proteome</keyword>
<organism evidence="2 3">
    <name type="scientific">Billgrantia endophytica</name>
    <dbReference type="NCBI Taxonomy" id="2033802"/>
    <lineage>
        <taxon>Bacteria</taxon>
        <taxon>Pseudomonadati</taxon>
        <taxon>Pseudomonadota</taxon>
        <taxon>Gammaproteobacteria</taxon>
        <taxon>Oceanospirillales</taxon>
        <taxon>Halomonadaceae</taxon>
        <taxon>Billgrantia</taxon>
    </lineage>
</organism>
<dbReference type="EMBL" id="PNRF01000042">
    <property type="protein sequence ID" value="PMR72720.1"/>
    <property type="molecule type" value="Genomic_DNA"/>
</dbReference>
<name>A0A2N7TX20_9GAMM</name>
<reference evidence="2 3" key="1">
    <citation type="submission" date="2018-01" db="EMBL/GenBank/DDBJ databases">
        <title>Halomonas endophytica sp. nov., isolated from storage liquid in the stems of Populus euphratica.</title>
        <authorList>
            <person name="Chen C."/>
        </authorList>
    </citation>
    <scope>NUCLEOTIDE SEQUENCE [LARGE SCALE GENOMIC DNA]</scope>
    <source>
        <strain evidence="2 3">MC28</strain>
    </source>
</reference>
<dbReference type="RefSeq" id="WP_102655141.1">
    <property type="nucleotide sequence ID" value="NZ_PNRF01000042.1"/>
</dbReference>
<evidence type="ECO:0000313" key="3">
    <source>
        <dbReference type="Proteomes" id="UP000235803"/>
    </source>
</evidence>
<proteinExistence type="predicted"/>
<sequence>MEGYSGNYITPLFEEKFEDVVWSVEIHWQGVAQRVFLYILREFQSSVDRTMHISQRSGPAKAPDGASRDGDQRSHSDTLHPGGASRC</sequence>
<protein>
    <submittedName>
        <fullName evidence="2">Uncharacterized protein</fullName>
    </submittedName>
</protein>
<accession>A0A2N7TX20</accession>